<accession>A4RQN8</accession>
<dbReference type="STRING" id="436017.A4RQN8"/>
<protein>
    <recommendedName>
        <fullName evidence="5">4Fe-4S ferredoxin-type domain-containing protein</fullName>
    </recommendedName>
</protein>
<dbReference type="GeneID" id="4999898"/>
<dbReference type="eggNOG" id="KOG0716">
    <property type="taxonomic scope" value="Eukaryota"/>
</dbReference>
<evidence type="ECO:0000256" key="2">
    <source>
        <dbReference type="ARBA" id="ARBA00023004"/>
    </source>
</evidence>
<dbReference type="InterPro" id="IPR017896">
    <property type="entry name" value="4Fe4S_Fe-S-bd"/>
</dbReference>
<dbReference type="PRINTS" id="PR00352">
    <property type="entry name" value="3FE4SFRDOXIN"/>
</dbReference>
<feature type="domain" description="4Fe-4S ferredoxin-type" evidence="5">
    <location>
        <begin position="20"/>
        <end position="48"/>
    </location>
</feature>
<keyword evidence="2" id="KW-0408">Iron</keyword>
<keyword evidence="1" id="KW-0479">Metal-binding</keyword>
<name>A4RQN8_OSTLU</name>
<dbReference type="OrthoDB" id="566614at2759"/>
<evidence type="ECO:0000256" key="4">
    <source>
        <dbReference type="SAM" id="MobiDB-lite"/>
    </source>
</evidence>
<dbReference type="AlphaFoldDB" id="A4RQN8"/>
<dbReference type="PANTHER" id="PTHR45295">
    <property type="entry name" value="CHAPERONE PROTEIN DNAJ C76, CHLOROPLASTIC"/>
    <property type="match status" value="1"/>
</dbReference>
<feature type="region of interest" description="Disordered" evidence="4">
    <location>
        <begin position="136"/>
        <end position="167"/>
    </location>
</feature>
<dbReference type="OMA" id="HWVEREQ"/>
<reference evidence="6 7" key="1">
    <citation type="journal article" date="2007" name="Proc. Natl. Acad. Sci. U.S.A.">
        <title>The tiny eukaryote Ostreococcus provides genomic insights into the paradox of plankton speciation.</title>
        <authorList>
            <person name="Palenik B."/>
            <person name="Grimwood J."/>
            <person name="Aerts A."/>
            <person name="Rouze P."/>
            <person name="Salamov A."/>
            <person name="Putnam N."/>
            <person name="Dupont C."/>
            <person name="Jorgensen R."/>
            <person name="Derelle E."/>
            <person name="Rombauts S."/>
            <person name="Zhou K."/>
            <person name="Otillar R."/>
            <person name="Merchant S.S."/>
            <person name="Podell S."/>
            <person name="Gaasterland T."/>
            <person name="Napoli C."/>
            <person name="Gendler K."/>
            <person name="Manuell A."/>
            <person name="Tai V."/>
            <person name="Vallon O."/>
            <person name="Piganeau G."/>
            <person name="Jancek S."/>
            <person name="Heijde M."/>
            <person name="Jabbari K."/>
            <person name="Bowler C."/>
            <person name="Lohr M."/>
            <person name="Robbens S."/>
            <person name="Werner G."/>
            <person name="Dubchak I."/>
            <person name="Pazour G.J."/>
            <person name="Ren Q."/>
            <person name="Paulsen I."/>
            <person name="Delwiche C."/>
            <person name="Schmutz J."/>
            <person name="Rokhsar D."/>
            <person name="Van de Peer Y."/>
            <person name="Moreau H."/>
            <person name="Grigoriev I.V."/>
        </authorList>
    </citation>
    <scope>NUCLEOTIDE SEQUENCE [LARGE SCALE GENOMIC DNA]</scope>
    <source>
        <strain evidence="6 7">CCE9901</strain>
    </source>
</reference>
<dbReference type="SUPFAM" id="SSF54862">
    <property type="entry name" value="4Fe-4S ferredoxins"/>
    <property type="match status" value="1"/>
</dbReference>
<dbReference type="GO" id="GO:0009055">
    <property type="term" value="F:electron transfer activity"/>
    <property type="evidence" value="ECO:0007669"/>
    <property type="project" value="InterPro"/>
</dbReference>
<keyword evidence="7" id="KW-1185">Reference proteome</keyword>
<evidence type="ECO:0000259" key="5">
    <source>
        <dbReference type="PROSITE" id="PS51379"/>
    </source>
</evidence>
<dbReference type="PROSITE" id="PS51379">
    <property type="entry name" value="4FE4S_FER_2"/>
    <property type="match status" value="1"/>
</dbReference>
<dbReference type="InterPro" id="IPR001080">
    <property type="entry name" value="3Fe4S_ferredoxin"/>
</dbReference>
<dbReference type="Proteomes" id="UP000001568">
    <property type="component" value="Chromosome 1"/>
</dbReference>
<proteinExistence type="predicted"/>
<keyword evidence="3" id="KW-0411">Iron-sulfur</keyword>
<dbReference type="KEGG" id="olu:OSTLU_7956"/>
<dbReference type="EMBL" id="CP000581">
    <property type="protein sequence ID" value="ABO93711.1"/>
    <property type="molecule type" value="Genomic_DNA"/>
</dbReference>
<evidence type="ECO:0000256" key="1">
    <source>
        <dbReference type="ARBA" id="ARBA00022723"/>
    </source>
</evidence>
<dbReference type="GO" id="GO:0051536">
    <property type="term" value="F:iron-sulfur cluster binding"/>
    <property type="evidence" value="ECO:0007669"/>
    <property type="project" value="UniProtKB-KW"/>
</dbReference>
<dbReference type="Gramene" id="ABO93711">
    <property type="protein sequence ID" value="ABO93711"/>
    <property type="gene ID" value="OSTLU_7956"/>
</dbReference>
<evidence type="ECO:0000313" key="7">
    <source>
        <dbReference type="Proteomes" id="UP000001568"/>
    </source>
</evidence>
<dbReference type="Gene3D" id="3.30.70.20">
    <property type="match status" value="1"/>
</dbReference>
<feature type="non-terminal residue" evidence="6">
    <location>
        <position position="167"/>
    </location>
</feature>
<gene>
    <name evidence="6" type="ORF">OSTLU_7956</name>
</gene>
<evidence type="ECO:0000256" key="3">
    <source>
        <dbReference type="ARBA" id="ARBA00023014"/>
    </source>
</evidence>
<evidence type="ECO:0000313" key="6">
    <source>
        <dbReference type="EMBL" id="ABO93711.1"/>
    </source>
</evidence>
<sequence length="167" mass="19351">FTGNPYSKWTTRKAKPGETRAVFVDEFTCIGCKQCVWQAPATFRMNDDYGRSRVFAQWLNDEDDIQCAIDSCPVDCIHWVEREQLPFLEHVAVNYEKVSVGIMQSQTGVVTDPFEAASSFQKMRQRKIDARAEELAEQRRRMTDEEKRANTSEAQRRAYRKSADAIR</sequence>
<dbReference type="RefSeq" id="XP_001415419.1">
    <property type="nucleotide sequence ID" value="XM_001415382.1"/>
</dbReference>
<organism evidence="6 7">
    <name type="scientific">Ostreococcus lucimarinus (strain CCE9901)</name>
    <dbReference type="NCBI Taxonomy" id="436017"/>
    <lineage>
        <taxon>Eukaryota</taxon>
        <taxon>Viridiplantae</taxon>
        <taxon>Chlorophyta</taxon>
        <taxon>Mamiellophyceae</taxon>
        <taxon>Mamiellales</taxon>
        <taxon>Bathycoccaceae</taxon>
        <taxon>Ostreococcus</taxon>
    </lineage>
</organism>
<dbReference type="Pfam" id="PF13370">
    <property type="entry name" value="Fer4_13"/>
    <property type="match status" value="1"/>
</dbReference>
<feature type="non-terminal residue" evidence="6">
    <location>
        <position position="1"/>
    </location>
</feature>
<dbReference type="HOGENOM" id="CLU_118293_0_0_1"/>
<dbReference type="GO" id="GO:0005506">
    <property type="term" value="F:iron ion binding"/>
    <property type="evidence" value="ECO:0007669"/>
    <property type="project" value="InterPro"/>
</dbReference>
<dbReference type="PANTHER" id="PTHR45295:SF1">
    <property type="entry name" value="CHAPERONE PROTEIN DNAJ C76, CHLOROPLASTIC"/>
    <property type="match status" value="1"/>
</dbReference>